<evidence type="ECO:0000313" key="4">
    <source>
        <dbReference type="Proteomes" id="UP000005143"/>
    </source>
</evidence>
<dbReference type="OrthoDB" id="5244244at2"/>
<dbReference type="InterPro" id="IPR006311">
    <property type="entry name" value="TAT_signal"/>
</dbReference>
<feature type="chain" id="PRO_5039222150" description="Alpha-galactosidase NEW3 domain-containing protein" evidence="1">
    <location>
        <begin position="20"/>
        <end position="325"/>
    </location>
</feature>
<keyword evidence="1" id="KW-0732">Signal</keyword>
<dbReference type="AlphaFoldDB" id="H0E3K9"/>
<dbReference type="Pfam" id="PF10633">
    <property type="entry name" value="NPCBM_assoc"/>
    <property type="match status" value="1"/>
</dbReference>
<evidence type="ECO:0000256" key="1">
    <source>
        <dbReference type="SAM" id="SignalP"/>
    </source>
</evidence>
<dbReference type="PROSITE" id="PS51318">
    <property type="entry name" value="TAT"/>
    <property type="match status" value="1"/>
</dbReference>
<comment type="caution">
    <text evidence="3">The sequence shown here is derived from an EMBL/GenBank/DDBJ whole genome shotgun (WGS) entry which is preliminary data.</text>
</comment>
<sequence>MSRSSSVPPARRASLLAFAAATAVGLATASAADANFLATATDPAGDAADPARDITAVAMSYDRRGGELLGAIRFRGEPAEGTRSFVTLVAGTRTATGCNGYPAAGFGSYSDEYGASWLRFDDGGGTAAAKGDADKRGGGTTVQRFEIADRGQLAGRKLDCVTATVTEAGNAANVYDAVGPIALVGQPSLALRLSGVPRVLSPGRSRKLRLTISNAGDAPTGRVRLRLGSARGLKASPRSISLKSVTAGGTRTATVRVSLSARARTTTTLKVTATAGALQARQQADLFLRKPSSGGGGGGRGTGSCVRYQADLSGESGGSLILVPC</sequence>
<proteinExistence type="predicted"/>
<dbReference type="EMBL" id="AGUD01000073">
    <property type="protein sequence ID" value="EHN11760.1"/>
    <property type="molecule type" value="Genomic_DNA"/>
</dbReference>
<evidence type="ECO:0000313" key="3">
    <source>
        <dbReference type="EMBL" id="EHN11760.1"/>
    </source>
</evidence>
<organism evidence="3 4">
    <name type="scientific">Patulibacter medicamentivorans</name>
    <dbReference type="NCBI Taxonomy" id="1097667"/>
    <lineage>
        <taxon>Bacteria</taxon>
        <taxon>Bacillati</taxon>
        <taxon>Actinomycetota</taxon>
        <taxon>Thermoleophilia</taxon>
        <taxon>Solirubrobacterales</taxon>
        <taxon>Patulibacteraceae</taxon>
        <taxon>Patulibacter</taxon>
    </lineage>
</organism>
<dbReference type="RefSeq" id="WP_007572432.1">
    <property type="nucleotide sequence ID" value="NZ_AGUD01000073.1"/>
</dbReference>
<name>H0E3K9_9ACTN</name>
<evidence type="ECO:0000259" key="2">
    <source>
        <dbReference type="Pfam" id="PF10633"/>
    </source>
</evidence>
<dbReference type="Proteomes" id="UP000005143">
    <property type="component" value="Unassembled WGS sequence"/>
</dbReference>
<reference evidence="3 4" key="1">
    <citation type="journal article" date="2013" name="Biodegradation">
        <title>Quantitative proteomic analysis of ibuprofen-degrading Patulibacter sp. strain I11.</title>
        <authorList>
            <person name="Almeida B."/>
            <person name="Kjeldal H."/>
            <person name="Lolas I."/>
            <person name="Knudsen A.D."/>
            <person name="Carvalho G."/>
            <person name="Nielsen K.L."/>
            <person name="Barreto Crespo M.T."/>
            <person name="Stensballe A."/>
            <person name="Nielsen J.L."/>
        </authorList>
    </citation>
    <scope>NUCLEOTIDE SEQUENCE [LARGE SCALE GENOMIC DNA]</scope>
    <source>
        <strain evidence="3 4">I11</strain>
    </source>
</reference>
<protein>
    <recommendedName>
        <fullName evidence="2">Alpha-galactosidase NEW3 domain-containing protein</fullName>
    </recommendedName>
</protein>
<accession>H0E3K9</accession>
<dbReference type="InterPro" id="IPR018905">
    <property type="entry name" value="A-galactase_NEW3"/>
</dbReference>
<gene>
    <name evidence="3" type="ORF">PAI11_13810</name>
</gene>
<feature type="domain" description="Alpha-galactosidase NEW3" evidence="2">
    <location>
        <begin position="201"/>
        <end position="274"/>
    </location>
</feature>
<keyword evidence="4" id="KW-1185">Reference proteome</keyword>
<feature type="signal peptide" evidence="1">
    <location>
        <begin position="1"/>
        <end position="19"/>
    </location>
</feature>